<dbReference type="RefSeq" id="XP_067522978.1">
    <property type="nucleotide sequence ID" value="XM_067666877.1"/>
</dbReference>
<name>I1CGK2_RHIO9</name>
<keyword evidence="1" id="KW-0732">Signal</keyword>
<evidence type="ECO:0000313" key="3">
    <source>
        <dbReference type="Proteomes" id="UP000009138"/>
    </source>
</evidence>
<dbReference type="InParanoid" id="I1CGK2"/>
<dbReference type="EMBL" id="CH476741">
    <property type="protein sequence ID" value="EIE87582.1"/>
    <property type="molecule type" value="Genomic_DNA"/>
</dbReference>
<proteinExistence type="predicted"/>
<sequence length="118" mass="13793">MLHGGMLFSLKFALLSYVLYFESSVDFLTDSSIRSVIEKFQIEQWMLDHATVYGEYNQGFTIDKKSFNLKIKHLFDPSGKTFVIIHYNKKIISFVYNFMLKNGKNYVSILNGIFINQI</sequence>
<organism evidence="2 3">
    <name type="scientific">Rhizopus delemar (strain RA 99-880 / ATCC MYA-4621 / FGSC 9543 / NRRL 43880)</name>
    <name type="common">Mucormycosis agent</name>
    <name type="synonym">Rhizopus arrhizus var. delemar</name>
    <dbReference type="NCBI Taxonomy" id="246409"/>
    <lineage>
        <taxon>Eukaryota</taxon>
        <taxon>Fungi</taxon>
        <taxon>Fungi incertae sedis</taxon>
        <taxon>Mucoromycota</taxon>
        <taxon>Mucoromycotina</taxon>
        <taxon>Mucoromycetes</taxon>
        <taxon>Mucorales</taxon>
        <taxon>Mucorineae</taxon>
        <taxon>Rhizopodaceae</taxon>
        <taxon>Rhizopus</taxon>
    </lineage>
</organism>
<dbReference type="Proteomes" id="UP000009138">
    <property type="component" value="Unassembled WGS sequence"/>
</dbReference>
<accession>I1CGK2</accession>
<feature type="signal peptide" evidence="1">
    <location>
        <begin position="1"/>
        <end position="20"/>
    </location>
</feature>
<reference evidence="2 3" key="1">
    <citation type="journal article" date="2009" name="PLoS Genet.">
        <title>Genomic analysis of the basal lineage fungus Rhizopus oryzae reveals a whole-genome duplication.</title>
        <authorList>
            <person name="Ma L.-J."/>
            <person name="Ibrahim A.S."/>
            <person name="Skory C."/>
            <person name="Grabherr M.G."/>
            <person name="Burger G."/>
            <person name="Butler M."/>
            <person name="Elias M."/>
            <person name="Idnurm A."/>
            <person name="Lang B.F."/>
            <person name="Sone T."/>
            <person name="Abe A."/>
            <person name="Calvo S.E."/>
            <person name="Corrochano L.M."/>
            <person name="Engels R."/>
            <person name="Fu J."/>
            <person name="Hansberg W."/>
            <person name="Kim J.-M."/>
            <person name="Kodira C.D."/>
            <person name="Koehrsen M.J."/>
            <person name="Liu B."/>
            <person name="Miranda-Saavedra D."/>
            <person name="O'Leary S."/>
            <person name="Ortiz-Castellanos L."/>
            <person name="Poulter R."/>
            <person name="Rodriguez-Romero J."/>
            <person name="Ruiz-Herrera J."/>
            <person name="Shen Y.-Q."/>
            <person name="Zeng Q."/>
            <person name="Galagan J."/>
            <person name="Birren B.W."/>
            <person name="Cuomo C.A."/>
            <person name="Wickes B.L."/>
        </authorList>
    </citation>
    <scope>NUCLEOTIDE SEQUENCE [LARGE SCALE GENOMIC DNA]</scope>
    <source>
        <strain evidence="3">RA 99-880 / ATCC MYA-4621 / FGSC 9543 / NRRL 43880</strain>
    </source>
</reference>
<evidence type="ECO:0000256" key="1">
    <source>
        <dbReference type="SAM" id="SignalP"/>
    </source>
</evidence>
<keyword evidence="3" id="KW-1185">Reference proteome</keyword>
<feature type="chain" id="PRO_5003638579" evidence="1">
    <location>
        <begin position="21"/>
        <end position="118"/>
    </location>
</feature>
<protein>
    <submittedName>
        <fullName evidence="2">Uncharacterized protein</fullName>
    </submittedName>
</protein>
<evidence type="ECO:0000313" key="2">
    <source>
        <dbReference type="EMBL" id="EIE87582.1"/>
    </source>
</evidence>
<dbReference type="VEuPathDB" id="FungiDB:RO3G_12293"/>
<gene>
    <name evidence="2" type="ORF">RO3G_12293</name>
</gene>
<dbReference type="GeneID" id="93619258"/>
<dbReference type="AlphaFoldDB" id="I1CGK2"/>